<evidence type="ECO:0000256" key="10">
    <source>
        <dbReference type="ARBA" id="ARBA00022989"/>
    </source>
</evidence>
<dbReference type="GO" id="GO:0009002">
    <property type="term" value="F:serine-type D-Ala-D-Ala carboxypeptidase activity"/>
    <property type="evidence" value="ECO:0007669"/>
    <property type="project" value="InterPro"/>
</dbReference>
<accession>A0A0G0YHN8</accession>
<dbReference type="InterPro" id="IPR012338">
    <property type="entry name" value="Beta-lactam/transpept-like"/>
</dbReference>
<keyword evidence="5" id="KW-0645">Protease</keyword>
<evidence type="ECO:0000256" key="13">
    <source>
        <dbReference type="SAM" id="Phobius"/>
    </source>
</evidence>
<comment type="subcellular location">
    <subcellularLocation>
        <location evidence="2">Cell membrane</location>
    </subcellularLocation>
    <subcellularLocation>
        <location evidence="1">Membrane</location>
        <topology evidence="1">Single-pass membrane protein</topology>
    </subcellularLocation>
</comment>
<dbReference type="GO" id="GO:0071555">
    <property type="term" value="P:cell wall organization"/>
    <property type="evidence" value="ECO:0007669"/>
    <property type="project" value="UniProtKB-KW"/>
</dbReference>
<evidence type="ECO:0000256" key="1">
    <source>
        <dbReference type="ARBA" id="ARBA00004167"/>
    </source>
</evidence>
<feature type="domain" description="Penicillin-binding protein dimerisation" evidence="15">
    <location>
        <begin position="106"/>
        <end position="273"/>
    </location>
</feature>
<gene>
    <name evidence="16" type="ORF">UU50_C0002G0044</name>
</gene>
<dbReference type="PANTHER" id="PTHR30627">
    <property type="entry name" value="PEPTIDOGLYCAN D,D-TRANSPEPTIDASE"/>
    <property type="match status" value="1"/>
</dbReference>
<dbReference type="InterPro" id="IPR001460">
    <property type="entry name" value="PCN-bd_Tpept"/>
</dbReference>
<dbReference type="PATRIC" id="fig|1618983.3.peg.115"/>
<feature type="domain" description="Penicillin-binding protein transpeptidase" evidence="14">
    <location>
        <begin position="316"/>
        <end position="626"/>
    </location>
</feature>
<feature type="transmembrane region" description="Helical" evidence="13">
    <location>
        <begin position="63"/>
        <end position="81"/>
    </location>
</feature>
<protein>
    <recommendedName>
        <fullName evidence="18">Penicillin-binding protein 2</fullName>
    </recommendedName>
</protein>
<dbReference type="GO" id="GO:0005886">
    <property type="term" value="C:plasma membrane"/>
    <property type="evidence" value="ECO:0007669"/>
    <property type="project" value="UniProtKB-SubCell"/>
</dbReference>
<evidence type="ECO:0000259" key="14">
    <source>
        <dbReference type="Pfam" id="PF00905"/>
    </source>
</evidence>
<name>A0A0G0YHN8_9BACT</name>
<keyword evidence="4" id="KW-0997">Cell inner membrane</keyword>
<keyword evidence="8" id="KW-0133">Cell shape</keyword>
<sequence length="635" mass="70756">METEENNKNPCPFPNFESEYSSIHNEYHDDIFFEEAFSSQKTKASDPNRSFLHDTVSKFRTKAVIVAVFLIFGIFLCRTAYLQIIKGDEYKLLAEENRVIHHTLISQRGIIYDRNGIALSKNTPTFNIIISSSIINEPLYQDKLQTLAKQLSVSLEEIKESTKAILSPTDILFARHVSYDQALSIMAQKSEYPWISVETNALRQYVTDSIPSLSHILGYTGIINEDEYLNYKFAGYRSFDPIGKQGLEKQYEQLLRGNYGEELLEVDAMGNVERILAKTNPENGQNLYTTLDSNLQSYIETVLEERMKGTNTAKASVIVMDPNNGEVLSLVSWPAYDANLFSAGIDQESYSKLIEDINQPLFPRATSGEFPSGSTIKPIYAAAALIEHIITPSTSFLSTGGIWVSVWFFPDWKAGGHGVTNIYHAIADSVNTFFYYIGGGVDDFEGLGLERMMDYLKLFGFGLMTGIDLPGEADGFLPSKQWKEETKGEQWYIGDTYHVAIGQGDLLVTPVQITQAISVFANGGSLVNPHLNSEFSTQSTKIIDDWTAEVVRDAMRETVTNGSATMLQSVPVSVAGKTGTAQWSTNGTPHSWFAGFAPFDDPQITITILIEEGGDDYLAVPVALDILTYWFSAER</sequence>
<organism evidence="16 17">
    <name type="scientific">Candidatus Uhrbacteria bacterium GW2011_GWC1_41_20</name>
    <dbReference type="NCBI Taxonomy" id="1618983"/>
    <lineage>
        <taxon>Bacteria</taxon>
        <taxon>Candidatus Uhriibacteriota</taxon>
    </lineage>
</organism>
<dbReference type="SUPFAM" id="SSF56601">
    <property type="entry name" value="beta-lactamase/transpeptidase-like"/>
    <property type="match status" value="1"/>
</dbReference>
<evidence type="ECO:0000256" key="11">
    <source>
        <dbReference type="ARBA" id="ARBA00023136"/>
    </source>
</evidence>
<dbReference type="AlphaFoldDB" id="A0A0G0YHN8"/>
<dbReference type="GO" id="GO:0009252">
    <property type="term" value="P:peptidoglycan biosynthetic process"/>
    <property type="evidence" value="ECO:0007669"/>
    <property type="project" value="UniProtKB-KW"/>
</dbReference>
<evidence type="ECO:0008006" key="18">
    <source>
        <dbReference type="Google" id="ProtNLM"/>
    </source>
</evidence>
<dbReference type="Proteomes" id="UP000033930">
    <property type="component" value="Unassembled WGS sequence"/>
</dbReference>
<dbReference type="Pfam" id="PF00905">
    <property type="entry name" value="Transpeptidase"/>
    <property type="match status" value="1"/>
</dbReference>
<evidence type="ECO:0000313" key="16">
    <source>
        <dbReference type="EMBL" id="KKR99862.1"/>
    </source>
</evidence>
<evidence type="ECO:0000256" key="7">
    <source>
        <dbReference type="ARBA" id="ARBA00022801"/>
    </source>
</evidence>
<evidence type="ECO:0000256" key="12">
    <source>
        <dbReference type="ARBA" id="ARBA00023316"/>
    </source>
</evidence>
<dbReference type="Gene3D" id="3.90.1310.10">
    <property type="entry name" value="Penicillin-binding protein 2a (Domain 2)"/>
    <property type="match status" value="1"/>
</dbReference>
<keyword evidence="11 13" id="KW-0472">Membrane</keyword>
<dbReference type="GO" id="GO:0008360">
    <property type="term" value="P:regulation of cell shape"/>
    <property type="evidence" value="ECO:0007669"/>
    <property type="project" value="UniProtKB-KW"/>
</dbReference>
<dbReference type="GO" id="GO:0071972">
    <property type="term" value="F:peptidoglycan L,D-transpeptidase activity"/>
    <property type="evidence" value="ECO:0007669"/>
    <property type="project" value="TreeGrafter"/>
</dbReference>
<evidence type="ECO:0000256" key="3">
    <source>
        <dbReference type="ARBA" id="ARBA00022475"/>
    </source>
</evidence>
<keyword evidence="10 13" id="KW-1133">Transmembrane helix</keyword>
<evidence type="ECO:0000256" key="5">
    <source>
        <dbReference type="ARBA" id="ARBA00022670"/>
    </source>
</evidence>
<proteinExistence type="predicted"/>
<dbReference type="InterPro" id="IPR005311">
    <property type="entry name" value="PBP_dimer"/>
</dbReference>
<dbReference type="InterPro" id="IPR050515">
    <property type="entry name" value="Beta-lactam/transpept"/>
</dbReference>
<dbReference type="SUPFAM" id="SSF56519">
    <property type="entry name" value="Penicillin binding protein dimerisation domain"/>
    <property type="match status" value="1"/>
</dbReference>
<evidence type="ECO:0000313" key="17">
    <source>
        <dbReference type="Proteomes" id="UP000033930"/>
    </source>
</evidence>
<dbReference type="GO" id="GO:0006508">
    <property type="term" value="P:proteolysis"/>
    <property type="evidence" value="ECO:0007669"/>
    <property type="project" value="UniProtKB-KW"/>
</dbReference>
<keyword evidence="3" id="KW-1003">Cell membrane</keyword>
<reference evidence="16 17" key="1">
    <citation type="journal article" date="2015" name="Nature">
        <title>rRNA introns, odd ribosomes, and small enigmatic genomes across a large radiation of phyla.</title>
        <authorList>
            <person name="Brown C.T."/>
            <person name="Hug L.A."/>
            <person name="Thomas B.C."/>
            <person name="Sharon I."/>
            <person name="Castelle C.J."/>
            <person name="Singh A."/>
            <person name="Wilkins M.J."/>
            <person name="Williams K.H."/>
            <person name="Banfield J.F."/>
        </authorList>
    </citation>
    <scope>NUCLEOTIDE SEQUENCE [LARGE SCALE GENOMIC DNA]</scope>
</reference>
<dbReference type="InterPro" id="IPR017790">
    <property type="entry name" value="Penicillin-binding_protein_2"/>
</dbReference>
<keyword evidence="12" id="KW-0961">Cell wall biogenesis/degradation</keyword>
<evidence type="ECO:0000256" key="9">
    <source>
        <dbReference type="ARBA" id="ARBA00022984"/>
    </source>
</evidence>
<evidence type="ECO:0000256" key="4">
    <source>
        <dbReference type="ARBA" id="ARBA00022519"/>
    </source>
</evidence>
<dbReference type="NCBIfam" id="TIGR03423">
    <property type="entry name" value="pbp2_mrdA"/>
    <property type="match status" value="1"/>
</dbReference>
<comment type="caution">
    <text evidence="16">The sequence shown here is derived from an EMBL/GenBank/DDBJ whole genome shotgun (WGS) entry which is preliminary data.</text>
</comment>
<keyword evidence="9" id="KW-0573">Peptidoglycan synthesis</keyword>
<evidence type="ECO:0000256" key="8">
    <source>
        <dbReference type="ARBA" id="ARBA00022960"/>
    </source>
</evidence>
<dbReference type="PANTHER" id="PTHR30627:SF2">
    <property type="entry name" value="PEPTIDOGLYCAN D,D-TRANSPEPTIDASE MRDA"/>
    <property type="match status" value="1"/>
</dbReference>
<keyword evidence="6 13" id="KW-0812">Transmembrane</keyword>
<evidence type="ECO:0000256" key="2">
    <source>
        <dbReference type="ARBA" id="ARBA00004236"/>
    </source>
</evidence>
<dbReference type="GO" id="GO:0008658">
    <property type="term" value="F:penicillin binding"/>
    <property type="evidence" value="ECO:0007669"/>
    <property type="project" value="InterPro"/>
</dbReference>
<dbReference type="InterPro" id="IPR036138">
    <property type="entry name" value="PBP_dimer_sf"/>
</dbReference>
<evidence type="ECO:0000256" key="6">
    <source>
        <dbReference type="ARBA" id="ARBA00022692"/>
    </source>
</evidence>
<evidence type="ECO:0000259" key="15">
    <source>
        <dbReference type="Pfam" id="PF03717"/>
    </source>
</evidence>
<keyword evidence="7" id="KW-0378">Hydrolase</keyword>
<dbReference type="Gene3D" id="3.40.710.10">
    <property type="entry name" value="DD-peptidase/beta-lactamase superfamily"/>
    <property type="match status" value="1"/>
</dbReference>
<dbReference type="Gene3D" id="3.30.1390.30">
    <property type="entry name" value="Penicillin-binding protein 2a, domain 3"/>
    <property type="match status" value="1"/>
</dbReference>
<dbReference type="EMBL" id="LCAW01000002">
    <property type="protein sequence ID" value="KKR99862.1"/>
    <property type="molecule type" value="Genomic_DNA"/>
</dbReference>
<dbReference type="Pfam" id="PF03717">
    <property type="entry name" value="PBP_dimer"/>
    <property type="match status" value="1"/>
</dbReference>